<evidence type="ECO:0000313" key="3">
    <source>
        <dbReference type="Proteomes" id="UP000557193"/>
    </source>
</evidence>
<dbReference type="SUPFAM" id="SSF53474">
    <property type="entry name" value="alpha/beta-Hydrolases"/>
    <property type="match status" value="1"/>
</dbReference>
<dbReference type="EMBL" id="JACHLL010000003">
    <property type="protein sequence ID" value="MBB6341923.1"/>
    <property type="molecule type" value="Genomic_DNA"/>
</dbReference>
<dbReference type="RefSeq" id="WP_184683032.1">
    <property type="nucleotide sequence ID" value="NZ_JACHLL010000003.1"/>
</dbReference>
<dbReference type="InterPro" id="IPR029058">
    <property type="entry name" value="AB_hydrolase_fold"/>
</dbReference>
<feature type="domain" description="AB hydrolase-1" evidence="1">
    <location>
        <begin position="69"/>
        <end position="260"/>
    </location>
</feature>
<accession>A0A7X0BSS6</accession>
<sequence>MNGMSLVRGMNATLGHLAPELAARQMRRVFTIPHTPAPRAWERPWEEGAERITLRFGLSALRWGSGPAVLLQHGWEGRPTQFAVLIEALLDAGFAVVALDGPAHGRSPGREATPVQFARALTEAAAELPPLRALIGHSMGGASAMLAVQMGLRAEQLITVSAPSRLLLMLERFSRFVGLPPFAGERFIAQVERRAGMPVSELDVSRYQLSMPGLVVHAADDKVVPAGEARRIHQFWPGSRLLELEQGGHSQVLADPRLVEAVLAQLGTARPRLTASGG</sequence>
<dbReference type="PANTHER" id="PTHR43194">
    <property type="entry name" value="HYDROLASE ALPHA/BETA FOLD FAMILY"/>
    <property type="match status" value="1"/>
</dbReference>
<name>A0A7X0BSS6_9PSED</name>
<protein>
    <submittedName>
        <fullName evidence="2">Pimeloyl-ACP methyl ester carboxylesterase</fullName>
    </submittedName>
</protein>
<evidence type="ECO:0000259" key="1">
    <source>
        <dbReference type="Pfam" id="PF12697"/>
    </source>
</evidence>
<proteinExistence type="predicted"/>
<dbReference type="Pfam" id="PF12697">
    <property type="entry name" value="Abhydrolase_6"/>
    <property type="match status" value="1"/>
</dbReference>
<evidence type="ECO:0000313" key="2">
    <source>
        <dbReference type="EMBL" id="MBB6341923.1"/>
    </source>
</evidence>
<dbReference type="Gene3D" id="3.40.50.1820">
    <property type="entry name" value="alpha/beta hydrolase"/>
    <property type="match status" value="1"/>
</dbReference>
<keyword evidence="3" id="KW-1185">Reference proteome</keyword>
<comment type="caution">
    <text evidence="2">The sequence shown here is derived from an EMBL/GenBank/DDBJ whole genome shotgun (WGS) entry which is preliminary data.</text>
</comment>
<reference evidence="2 3" key="1">
    <citation type="submission" date="2020-08" db="EMBL/GenBank/DDBJ databases">
        <title>Functional genomics of gut bacteria from endangered species of beetles.</title>
        <authorList>
            <person name="Carlos-Shanley C."/>
        </authorList>
    </citation>
    <scope>NUCLEOTIDE SEQUENCE [LARGE SCALE GENOMIC DNA]</scope>
    <source>
        <strain evidence="2 3">S00202</strain>
    </source>
</reference>
<dbReference type="Proteomes" id="UP000557193">
    <property type="component" value="Unassembled WGS sequence"/>
</dbReference>
<dbReference type="InterPro" id="IPR050228">
    <property type="entry name" value="Carboxylesterase_BioH"/>
</dbReference>
<dbReference type="InterPro" id="IPR000073">
    <property type="entry name" value="AB_hydrolase_1"/>
</dbReference>
<dbReference type="AlphaFoldDB" id="A0A7X0BSS6"/>
<organism evidence="2 3">
    <name type="scientific">Pseudomonas fluvialis</name>
    <dbReference type="NCBI Taxonomy" id="1793966"/>
    <lineage>
        <taxon>Bacteria</taxon>
        <taxon>Pseudomonadati</taxon>
        <taxon>Pseudomonadota</taxon>
        <taxon>Gammaproteobacteria</taxon>
        <taxon>Pseudomonadales</taxon>
        <taxon>Pseudomonadaceae</taxon>
        <taxon>Pseudomonas</taxon>
    </lineage>
</organism>
<gene>
    <name evidence="2" type="ORF">HNP49_002091</name>
</gene>
<dbReference type="PANTHER" id="PTHR43194:SF2">
    <property type="entry name" value="PEROXISOMAL MEMBRANE PROTEIN LPX1"/>
    <property type="match status" value="1"/>
</dbReference>